<protein>
    <submittedName>
        <fullName evidence="1">Uncharacterized protein</fullName>
    </submittedName>
</protein>
<comment type="caution">
    <text evidence="1">The sequence shown here is derived from an EMBL/GenBank/DDBJ whole genome shotgun (WGS) entry which is preliminary data.</text>
</comment>
<evidence type="ECO:0000313" key="2">
    <source>
        <dbReference type="Proteomes" id="UP001168821"/>
    </source>
</evidence>
<reference evidence="1" key="1">
    <citation type="journal article" date="2023" name="G3 (Bethesda)">
        <title>Whole genome assemblies of Zophobas morio and Tenebrio molitor.</title>
        <authorList>
            <person name="Kaur S."/>
            <person name="Stinson S.A."/>
            <person name="diCenzo G.C."/>
        </authorList>
    </citation>
    <scope>NUCLEOTIDE SEQUENCE</scope>
    <source>
        <strain evidence="1">QUZm001</strain>
    </source>
</reference>
<dbReference type="AlphaFoldDB" id="A0AA38J203"/>
<sequence>MDMNSKGKSPGKFSIGCRQASYGYPKNNPSFPTNRGSVFLSRKTGRFLGRSPICDEKINTGALPVDIDSQNFTVASARKSLDKTARKINLQVRKTPY</sequence>
<proteinExistence type="predicted"/>
<organism evidence="1 2">
    <name type="scientific">Zophobas morio</name>
    <dbReference type="NCBI Taxonomy" id="2755281"/>
    <lineage>
        <taxon>Eukaryota</taxon>
        <taxon>Metazoa</taxon>
        <taxon>Ecdysozoa</taxon>
        <taxon>Arthropoda</taxon>
        <taxon>Hexapoda</taxon>
        <taxon>Insecta</taxon>
        <taxon>Pterygota</taxon>
        <taxon>Neoptera</taxon>
        <taxon>Endopterygota</taxon>
        <taxon>Coleoptera</taxon>
        <taxon>Polyphaga</taxon>
        <taxon>Cucujiformia</taxon>
        <taxon>Tenebrionidae</taxon>
        <taxon>Zophobas</taxon>
    </lineage>
</organism>
<keyword evidence="2" id="KW-1185">Reference proteome</keyword>
<evidence type="ECO:0000313" key="1">
    <source>
        <dbReference type="EMBL" id="KAJ3665329.1"/>
    </source>
</evidence>
<dbReference type="EMBL" id="JALNTZ010000001">
    <property type="protein sequence ID" value="KAJ3665329.1"/>
    <property type="molecule type" value="Genomic_DNA"/>
</dbReference>
<dbReference type="Proteomes" id="UP001168821">
    <property type="component" value="Unassembled WGS sequence"/>
</dbReference>
<accession>A0AA38J203</accession>
<gene>
    <name evidence="1" type="ORF">Zmor_000829</name>
</gene>
<name>A0AA38J203_9CUCU</name>